<feature type="transmembrane region" description="Helical" evidence="10">
    <location>
        <begin position="351"/>
        <end position="369"/>
    </location>
</feature>
<organism evidence="12 13">
    <name type="scientific">Chironomus riparius</name>
    <dbReference type="NCBI Taxonomy" id="315576"/>
    <lineage>
        <taxon>Eukaryota</taxon>
        <taxon>Metazoa</taxon>
        <taxon>Ecdysozoa</taxon>
        <taxon>Arthropoda</taxon>
        <taxon>Hexapoda</taxon>
        <taxon>Insecta</taxon>
        <taxon>Pterygota</taxon>
        <taxon>Neoptera</taxon>
        <taxon>Endopterygota</taxon>
        <taxon>Diptera</taxon>
        <taxon>Nematocera</taxon>
        <taxon>Chironomoidea</taxon>
        <taxon>Chironomidae</taxon>
        <taxon>Chironominae</taxon>
        <taxon>Chironomus</taxon>
    </lineage>
</organism>
<reference evidence="12" key="1">
    <citation type="submission" date="2022-01" db="EMBL/GenBank/DDBJ databases">
        <authorList>
            <person name="King R."/>
        </authorList>
    </citation>
    <scope>NUCLEOTIDE SEQUENCE</scope>
</reference>
<dbReference type="Proteomes" id="UP001153620">
    <property type="component" value="Chromosome 1"/>
</dbReference>
<dbReference type="PANTHER" id="PTHR48021:SF34">
    <property type="entry name" value="FACILITATED TREHALOSE TRANSPORTER TRET1-2 HOMOLOG-LIKE PROTEIN"/>
    <property type="match status" value="1"/>
</dbReference>
<dbReference type="InterPro" id="IPR050549">
    <property type="entry name" value="MFS_Trehalose_Transporter"/>
</dbReference>
<dbReference type="GO" id="GO:0005886">
    <property type="term" value="C:plasma membrane"/>
    <property type="evidence" value="ECO:0007669"/>
    <property type="project" value="UniProtKB-SubCell"/>
</dbReference>
<keyword evidence="6 10" id="KW-1133">Transmembrane helix</keyword>
<dbReference type="InterPro" id="IPR036259">
    <property type="entry name" value="MFS_trans_sf"/>
</dbReference>
<dbReference type="SUPFAM" id="SSF103473">
    <property type="entry name" value="MFS general substrate transporter"/>
    <property type="match status" value="1"/>
</dbReference>
<keyword evidence="2" id="KW-0813">Transport</keyword>
<evidence type="ECO:0000256" key="4">
    <source>
        <dbReference type="ARBA" id="ARBA00022597"/>
    </source>
</evidence>
<dbReference type="InterPro" id="IPR005828">
    <property type="entry name" value="MFS_sugar_transport-like"/>
</dbReference>
<evidence type="ECO:0000256" key="7">
    <source>
        <dbReference type="ARBA" id="ARBA00023136"/>
    </source>
</evidence>
<dbReference type="PRINTS" id="PR00171">
    <property type="entry name" value="SUGRTRNSPORT"/>
</dbReference>
<feature type="compositionally biased region" description="Basic and acidic residues" evidence="9">
    <location>
        <begin position="168"/>
        <end position="184"/>
    </location>
</feature>
<evidence type="ECO:0000256" key="1">
    <source>
        <dbReference type="ARBA" id="ARBA00004651"/>
    </source>
</evidence>
<feature type="transmembrane region" description="Helical" evidence="10">
    <location>
        <begin position="436"/>
        <end position="454"/>
    </location>
</feature>
<keyword evidence="8" id="KW-0325">Glycoprotein</keyword>
<feature type="transmembrane region" description="Helical" evidence="10">
    <location>
        <begin position="642"/>
        <end position="666"/>
    </location>
</feature>
<keyword evidence="13" id="KW-1185">Reference proteome</keyword>
<dbReference type="GO" id="GO:0051119">
    <property type="term" value="F:sugar transmembrane transporter activity"/>
    <property type="evidence" value="ECO:0007669"/>
    <property type="project" value="InterPro"/>
</dbReference>
<comment type="subcellular location">
    <subcellularLocation>
        <location evidence="1">Cell membrane</location>
        <topology evidence="1">Multi-pass membrane protein</topology>
    </subcellularLocation>
</comment>
<feature type="transmembrane region" description="Helical" evidence="10">
    <location>
        <begin position="324"/>
        <end position="344"/>
    </location>
</feature>
<dbReference type="InterPro" id="IPR020846">
    <property type="entry name" value="MFS_dom"/>
</dbReference>
<feature type="transmembrane region" description="Helical" evidence="10">
    <location>
        <begin position="375"/>
        <end position="396"/>
    </location>
</feature>
<keyword evidence="7 10" id="KW-0472">Membrane</keyword>
<feature type="domain" description="Major facilitator superfamily (MFS) profile" evidence="11">
    <location>
        <begin position="275"/>
        <end position="733"/>
    </location>
</feature>
<name>A0A9P0IPL6_9DIPT</name>
<evidence type="ECO:0000256" key="10">
    <source>
        <dbReference type="SAM" id="Phobius"/>
    </source>
</evidence>
<feature type="transmembrane region" description="Helical" evidence="10">
    <location>
        <begin position="678"/>
        <end position="699"/>
    </location>
</feature>
<protein>
    <recommendedName>
        <fullName evidence="11">Major facilitator superfamily (MFS) profile domain-containing protein</fullName>
    </recommendedName>
</protein>
<dbReference type="Gene3D" id="1.20.1250.20">
    <property type="entry name" value="MFS general substrate transporter like domains"/>
    <property type="match status" value="1"/>
</dbReference>
<keyword evidence="3" id="KW-1003">Cell membrane</keyword>
<keyword evidence="4" id="KW-0762">Sugar transport</keyword>
<dbReference type="EMBL" id="OU895877">
    <property type="protein sequence ID" value="CAH1711241.1"/>
    <property type="molecule type" value="Genomic_DNA"/>
</dbReference>
<dbReference type="CDD" id="cd17358">
    <property type="entry name" value="MFS_GLUT6_8_Class3_like"/>
    <property type="match status" value="1"/>
</dbReference>
<dbReference type="AlphaFoldDB" id="A0A9P0IPL6"/>
<keyword evidence="5 10" id="KW-0812">Transmembrane</keyword>
<reference evidence="12" key="2">
    <citation type="submission" date="2022-10" db="EMBL/GenBank/DDBJ databases">
        <authorList>
            <consortium name="ENA_rothamsted_submissions"/>
            <consortium name="culmorum"/>
            <person name="King R."/>
        </authorList>
    </citation>
    <scope>NUCLEOTIDE SEQUENCE</scope>
</reference>
<evidence type="ECO:0000259" key="11">
    <source>
        <dbReference type="PROSITE" id="PS50850"/>
    </source>
</evidence>
<accession>A0A9P0IPL6</accession>
<feature type="transmembrane region" description="Helical" evidence="10">
    <location>
        <begin position="544"/>
        <end position="567"/>
    </location>
</feature>
<proteinExistence type="predicted"/>
<evidence type="ECO:0000256" key="6">
    <source>
        <dbReference type="ARBA" id="ARBA00022989"/>
    </source>
</evidence>
<evidence type="ECO:0000313" key="13">
    <source>
        <dbReference type="Proteomes" id="UP001153620"/>
    </source>
</evidence>
<evidence type="ECO:0000313" key="12">
    <source>
        <dbReference type="EMBL" id="CAH1711241.1"/>
    </source>
</evidence>
<sequence length="752" mass="85502">MDYYHRNSNSQRYFNSFDKFELELQFQEQQEELRRELQQRSTQQLLEQSYYDNSNNYKNADFDYYRRTYEKPQLITNLNNLNYQTSSNYNTINHSSAKDILYELKQYENFAANSTNHLVSNHYDNRHNAHNGTNYSQNILNYNNSYYKINNINNYNYIKSTQSPTETTYRDREEDKWNRPQEKNTLNDKMERDSENVAIERSHLVKDREANGHNVTIHNFTNNNVTSHTTVHAPQYYNNGTECEECCEEQNHQQEQQQNNSNPFNRSQHFTQIVAALAVSLGPLAAGLGKGYSSPAIASLQELHIRNQHTNYSSFSVSDQEASWVASLSLLGALFGGMFGGMAMQHGRKRVLAIISLPFSLSWILTVFAKSVETMFITAFIGGFCCAIVNLCTQVYISEISSPDIRGFLSAIQKVSGHLGMLISYMLGAILDWRQLAMLVSVAPMMLFVTVIYIPETPSFLMLKGRDEDAYRSLQWLRGPHKNVDVELDTIRSNIRTSRLNIDNNINSNLSSTSHNGLPMKYSFKTIVTNVKSVLRNTRLIRPVMITCSLMIFQRFTGANSFGFYAVRIFRQTFTGMNPHGGAVAVGFVQLLASMLSGLLIDTVGRIPLLIISSVFMSLALASFGSYVHYDENNVTGGNNDWIPLLCVLIFTIAFSLGISPISWLLIGELFPLEYRGIGSSIATSFSYFCAFLGVKTFVDFQELLGLDGAFWLFACISCVGLCFVIMVVPETKGKDLDEMDPKYMRTIVINR</sequence>
<dbReference type="OrthoDB" id="8197748at2759"/>
<evidence type="ECO:0000256" key="3">
    <source>
        <dbReference type="ARBA" id="ARBA00022475"/>
    </source>
</evidence>
<gene>
    <name evidence="12" type="ORF">CHIRRI_LOCUS2002</name>
</gene>
<dbReference type="InterPro" id="IPR003663">
    <property type="entry name" value="Sugar/inositol_transpt"/>
</dbReference>
<feature type="transmembrane region" description="Helical" evidence="10">
    <location>
        <begin position="711"/>
        <end position="730"/>
    </location>
</feature>
<evidence type="ECO:0000256" key="9">
    <source>
        <dbReference type="SAM" id="MobiDB-lite"/>
    </source>
</evidence>
<feature type="transmembrane region" description="Helical" evidence="10">
    <location>
        <begin position="608"/>
        <end position="630"/>
    </location>
</feature>
<evidence type="ECO:0000256" key="5">
    <source>
        <dbReference type="ARBA" id="ARBA00022692"/>
    </source>
</evidence>
<dbReference type="Pfam" id="PF00083">
    <property type="entry name" value="Sugar_tr"/>
    <property type="match status" value="1"/>
</dbReference>
<feature type="region of interest" description="Disordered" evidence="9">
    <location>
        <begin position="162"/>
        <end position="184"/>
    </location>
</feature>
<evidence type="ECO:0000256" key="8">
    <source>
        <dbReference type="ARBA" id="ARBA00023180"/>
    </source>
</evidence>
<dbReference type="InterPro" id="IPR044775">
    <property type="entry name" value="MFS_ERD6/Tret1-like"/>
</dbReference>
<feature type="transmembrane region" description="Helical" evidence="10">
    <location>
        <begin position="408"/>
        <end position="430"/>
    </location>
</feature>
<dbReference type="FunFam" id="1.20.1250.20:FF:000218">
    <property type="entry name" value="facilitated trehalose transporter Tret1"/>
    <property type="match status" value="1"/>
</dbReference>
<dbReference type="PANTHER" id="PTHR48021">
    <property type="match status" value="1"/>
</dbReference>
<feature type="transmembrane region" description="Helical" evidence="10">
    <location>
        <begin position="579"/>
        <end position="601"/>
    </location>
</feature>
<evidence type="ECO:0000256" key="2">
    <source>
        <dbReference type="ARBA" id="ARBA00022448"/>
    </source>
</evidence>
<dbReference type="PROSITE" id="PS50850">
    <property type="entry name" value="MFS"/>
    <property type="match status" value="1"/>
</dbReference>